<sequence length="80" mass="9137">ISVLQGCGRELRRWSLKAGYDTIIDRDIVLCNSDIFYERISRDWPDRFVMVEPFVVCGKCLIAPDDGLVCLLGGVWDVEE</sequence>
<keyword evidence="2" id="KW-1185">Reference proteome</keyword>
<organism evidence="1 2">
    <name type="scientific">Racocetra persica</name>
    <dbReference type="NCBI Taxonomy" id="160502"/>
    <lineage>
        <taxon>Eukaryota</taxon>
        <taxon>Fungi</taxon>
        <taxon>Fungi incertae sedis</taxon>
        <taxon>Mucoromycota</taxon>
        <taxon>Glomeromycotina</taxon>
        <taxon>Glomeromycetes</taxon>
        <taxon>Diversisporales</taxon>
        <taxon>Gigasporaceae</taxon>
        <taxon>Racocetra</taxon>
    </lineage>
</organism>
<feature type="non-terminal residue" evidence="1">
    <location>
        <position position="1"/>
    </location>
</feature>
<proteinExistence type="predicted"/>
<name>A0ACA9R774_9GLOM</name>
<dbReference type="EMBL" id="CAJVQC010044633">
    <property type="protein sequence ID" value="CAG8779920.1"/>
    <property type="molecule type" value="Genomic_DNA"/>
</dbReference>
<reference evidence="1" key="1">
    <citation type="submission" date="2021-06" db="EMBL/GenBank/DDBJ databases">
        <authorList>
            <person name="Kallberg Y."/>
            <person name="Tangrot J."/>
            <person name="Rosling A."/>
        </authorList>
    </citation>
    <scope>NUCLEOTIDE SEQUENCE</scope>
    <source>
        <strain evidence="1">MA461A</strain>
    </source>
</reference>
<gene>
    <name evidence="1" type="ORF">RPERSI_LOCUS17429</name>
</gene>
<protein>
    <submittedName>
        <fullName evidence="1">26735_t:CDS:1</fullName>
    </submittedName>
</protein>
<evidence type="ECO:0000313" key="1">
    <source>
        <dbReference type="EMBL" id="CAG8779920.1"/>
    </source>
</evidence>
<dbReference type="Proteomes" id="UP000789920">
    <property type="component" value="Unassembled WGS sequence"/>
</dbReference>
<accession>A0ACA9R774</accession>
<comment type="caution">
    <text evidence="1">The sequence shown here is derived from an EMBL/GenBank/DDBJ whole genome shotgun (WGS) entry which is preliminary data.</text>
</comment>
<evidence type="ECO:0000313" key="2">
    <source>
        <dbReference type="Proteomes" id="UP000789920"/>
    </source>
</evidence>